<dbReference type="SUPFAM" id="SSF51445">
    <property type="entry name" value="(Trans)glycosidases"/>
    <property type="match status" value="1"/>
</dbReference>
<dbReference type="GO" id="GO:0030246">
    <property type="term" value="F:carbohydrate binding"/>
    <property type="evidence" value="ECO:0007669"/>
    <property type="project" value="InterPro"/>
</dbReference>
<dbReference type="InterPro" id="IPR011013">
    <property type="entry name" value="Gal_mutarotase_sf_dom"/>
</dbReference>
<dbReference type="OrthoDB" id="5839090at2759"/>
<keyword evidence="6" id="KW-0325">Glycoprotein</keyword>
<evidence type="ECO:0000256" key="3">
    <source>
        <dbReference type="ARBA" id="ARBA00012741"/>
    </source>
</evidence>
<evidence type="ECO:0000313" key="13">
    <source>
        <dbReference type="EMBL" id="KAJ4407690.1"/>
    </source>
</evidence>
<feature type="region of interest" description="Disordered" evidence="9">
    <location>
        <begin position="273"/>
        <end position="333"/>
    </location>
</feature>
<evidence type="ECO:0000256" key="7">
    <source>
        <dbReference type="ARBA" id="ARBA00023295"/>
    </source>
</evidence>
<evidence type="ECO:0000256" key="5">
    <source>
        <dbReference type="ARBA" id="ARBA00022801"/>
    </source>
</evidence>
<evidence type="ECO:0000313" key="14">
    <source>
        <dbReference type="Proteomes" id="UP001140510"/>
    </source>
</evidence>
<comment type="catalytic activity">
    <reaction evidence="1">
        <text>Hydrolysis of terminal, non-reducing (1-&gt;4)-linked alpha-D-glucose residues with release of alpha-D-glucose.</text>
        <dbReference type="EC" id="3.2.1.20"/>
    </reaction>
</comment>
<proteinExistence type="inferred from homology"/>
<name>A0A9W8ZHQ7_9PLEO</name>
<feature type="region of interest" description="Disordered" evidence="9">
    <location>
        <begin position="92"/>
        <end position="115"/>
    </location>
</feature>
<comment type="caution">
    <text evidence="13">The sequence shown here is derived from an EMBL/GenBank/DDBJ whole genome shotgun (WGS) entry which is preliminary data.</text>
</comment>
<dbReference type="GO" id="GO:0004558">
    <property type="term" value="F:alpha-1,4-glucosidase activity"/>
    <property type="evidence" value="ECO:0007669"/>
    <property type="project" value="UniProtKB-EC"/>
</dbReference>
<dbReference type="Pfam" id="PF21365">
    <property type="entry name" value="Glyco_hydro_31_3rd"/>
    <property type="match status" value="1"/>
</dbReference>
<dbReference type="Gene3D" id="2.60.40.1180">
    <property type="entry name" value="Golgi alpha-mannosidase II"/>
    <property type="match status" value="2"/>
</dbReference>
<feature type="domain" description="Glycoside hydrolase family 31 N-terminal" evidence="11">
    <location>
        <begin position="643"/>
        <end position="700"/>
    </location>
</feature>
<dbReference type="InterPro" id="IPR048395">
    <property type="entry name" value="Glyco_hydro_31_C"/>
</dbReference>
<dbReference type="EMBL" id="JAPEVA010000019">
    <property type="protein sequence ID" value="KAJ4407690.1"/>
    <property type="molecule type" value="Genomic_DNA"/>
</dbReference>
<dbReference type="FunFam" id="2.60.40.1180:FF:000001">
    <property type="entry name" value="Maltase-glucoamylase, intestinal"/>
    <property type="match status" value="1"/>
</dbReference>
<dbReference type="PROSITE" id="PS00129">
    <property type="entry name" value="GLYCOSYL_HYDROL_F31_1"/>
    <property type="match status" value="1"/>
</dbReference>
<evidence type="ECO:0000256" key="2">
    <source>
        <dbReference type="ARBA" id="ARBA00007806"/>
    </source>
</evidence>
<keyword evidence="14" id="KW-1185">Reference proteome</keyword>
<evidence type="ECO:0000256" key="4">
    <source>
        <dbReference type="ARBA" id="ARBA00022729"/>
    </source>
</evidence>
<dbReference type="Pfam" id="PF01055">
    <property type="entry name" value="Glyco_hydro_31_2nd"/>
    <property type="match status" value="1"/>
</dbReference>
<dbReference type="PROSITE" id="PS00707">
    <property type="entry name" value="GLYCOSYL_HYDROL_F31_2"/>
    <property type="match status" value="1"/>
</dbReference>
<dbReference type="SUPFAM" id="SSF51011">
    <property type="entry name" value="Glycosyl hydrolase domain"/>
    <property type="match status" value="1"/>
</dbReference>
<keyword evidence="4" id="KW-0732">Signal</keyword>
<dbReference type="Pfam" id="PF13802">
    <property type="entry name" value="Gal_mutarotas_2"/>
    <property type="match status" value="1"/>
</dbReference>
<dbReference type="Gene3D" id="3.20.20.80">
    <property type="entry name" value="Glycosidases"/>
    <property type="match status" value="2"/>
</dbReference>
<dbReference type="PANTHER" id="PTHR22762">
    <property type="entry name" value="ALPHA-GLUCOSIDASE"/>
    <property type="match status" value="1"/>
</dbReference>
<feature type="compositionally biased region" description="Polar residues" evidence="9">
    <location>
        <begin position="93"/>
        <end position="106"/>
    </location>
</feature>
<dbReference type="CDD" id="cd06602">
    <property type="entry name" value="GH31_MGAM_SI_GAA"/>
    <property type="match status" value="1"/>
</dbReference>
<reference evidence="13" key="1">
    <citation type="submission" date="2022-10" db="EMBL/GenBank/DDBJ databases">
        <title>Tapping the CABI collections for fungal endophytes: first genome assemblies for Collariella, Neodidymelliopsis, Ascochyta clinopodiicola, Didymella pomorum, Didymosphaeria variabile, Neocosmospora piperis and Neocucurbitaria cava.</title>
        <authorList>
            <person name="Hill R."/>
        </authorList>
    </citation>
    <scope>NUCLEOTIDE SEQUENCE</scope>
    <source>
        <strain evidence="13">IMI 355091</strain>
    </source>
</reference>
<evidence type="ECO:0000256" key="1">
    <source>
        <dbReference type="ARBA" id="ARBA00001657"/>
    </source>
</evidence>
<dbReference type="InterPro" id="IPR030459">
    <property type="entry name" value="Glyco_hydro_31_CS"/>
</dbReference>
<keyword evidence="7" id="KW-0326">Glycosidase</keyword>
<dbReference type="EC" id="3.2.1.20" evidence="3"/>
<feature type="domain" description="Glycosyl hydrolase family 31 C-terminal" evidence="12">
    <location>
        <begin position="1225"/>
        <end position="1317"/>
    </location>
</feature>
<dbReference type="FunFam" id="3.20.20.80:FF:000169">
    <property type="entry name" value="Putative alpha-glucosidase AgdA"/>
    <property type="match status" value="1"/>
</dbReference>
<dbReference type="CDD" id="cd14752">
    <property type="entry name" value="GH31_N"/>
    <property type="match status" value="1"/>
</dbReference>
<dbReference type="Proteomes" id="UP001140510">
    <property type="component" value="Unassembled WGS sequence"/>
</dbReference>
<dbReference type="SUPFAM" id="SSF74650">
    <property type="entry name" value="Galactose mutarotase-like"/>
    <property type="match status" value="1"/>
</dbReference>
<feature type="compositionally biased region" description="Polar residues" evidence="9">
    <location>
        <begin position="201"/>
        <end position="210"/>
    </location>
</feature>
<comment type="similarity">
    <text evidence="2">Belongs to the glycosyl hydrolase 31 family.</text>
</comment>
<evidence type="ECO:0000256" key="9">
    <source>
        <dbReference type="SAM" id="MobiDB-lite"/>
    </source>
</evidence>
<dbReference type="InterPro" id="IPR000322">
    <property type="entry name" value="Glyco_hydro_31_TIM"/>
</dbReference>
<protein>
    <recommendedName>
        <fullName evidence="3">alpha-glucosidase</fullName>
        <ecNumber evidence="3">3.2.1.20</ecNumber>
    </recommendedName>
    <alternativeName>
        <fullName evidence="8">Maltase</fullName>
    </alternativeName>
</protein>
<dbReference type="GO" id="GO:0005975">
    <property type="term" value="P:carbohydrate metabolic process"/>
    <property type="evidence" value="ECO:0007669"/>
    <property type="project" value="InterPro"/>
</dbReference>
<feature type="domain" description="Glycoside hydrolase family 31 TIM barrel" evidence="10">
    <location>
        <begin position="791"/>
        <end position="1217"/>
    </location>
</feature>
<keyword evidence="5" id="KW-0378">Hydrolase</keyword>
<dbReference type="InterPro" id="IPR030458">
    <property type="entry name" value="Glyco_hydro_31_AS"/>
</dbReference>
<gene>
    <name evidence="13" type="ORF">N0V91_003660</name>
</gene>
<evidence type="ECO:0000259" key="11">
    <source>
        <dbReference type="Pfam" id="PF13802"/>
    </source>
</evidence>
<evidence type="ECO:0000259" key="10">
    <source>
        <dbReference type="Pfam" id="PF01055"/>
    </source>
</evidence>
<dbReference type="InterPro" id="IPR013780">
    <property type="entry name" value="Glyco_hydro_b"/>
</dbReference>
<dbReference type="InterPro" id="IPR025887">
    <property type="entry name" value="Glyco_hydro_31_N_dom"/>
</dbReference>
<dbReference type="PANTHER" id="PTHR22762:SF133">
    <property type="entry name" value="P-TYPE DOMAIN-CONTAINING PROTEIN"/>
    <property type="match status" value="1"/>
</dbReference>
<dbReference type="FunFam" id="3.20.20.80:FF:000138">
    <property type="entry name" value="Putative alpha-glucosidase AgdA"/>
    <property type="match status" value="1"/>
</dbReference>
<organism evidence="13 14">
    <name type="scientific">Didymella pomorum</name>
    <dbReference type="NCBI Taxonomy" id="749634"/>
    <lineage>
        <taxon>Eukaryota</taxon>
        <taxon>Fungi</taxon>
        <taxon>Dikarya</taxon>
        <taxon>Ascomycota</taxon>
        <taxon>Pezizomycotina</taxon>
        <taxon>Dothideomycetes</taxon>
        <taxon>Pleosporomycetidae</taxon>
        <taxon>Pleosporales</taxon>
        <taxon>Pleosporineae</taxon>
        <taxon>Didymellaceae</taxon>
        <taxon>Didymella</taxon>
    </lineage>
</organism>
<accession>A0A9W8ZHQ7</accession>
<feature type="region of interest" description="Disordered" evidence="9">
    <location>
        <begin position="194"/>
        <end position="213"/>
    </location>
</feature>
<dbReference type="Gene3D" id="2.60.40.1760">
    <property type="entry name" value="glycosyl hydrolase (family 31)"/>
    <property type="match status" value="1"/>
</dbReference>
<feature type="region of interest" description="Disordered" evidence="9">
    <location>
        <begin position="17"/>
        <end position="42"/>
    </location>
</feature>
<sequence length="1448" mass="158613">MIAGGFWWYMFRRGRQQPITSPEAPPTTRDRSASSATKWTIDNDQRTLVASLPNSPQHAAFARQTPGFPAEFYTTPGKVIDDEKDIAEYRQQDGANQSHQSPTSPVNKALPEPPTEEKRYAINVNINKSMIFDDIAFNAAAYAPSPVATPQERAPKYRFEEYLPPVPANNPRISITKTASRGSAMSSEYELENYPHGGVHQGSNRTSKSDAGSIYNEHRRGSALARLEANLTLPDLPPPSPSFSFRSYDWYQDIIAGDQSAVEGSNEIPAVGQAKTPELPSRNPARGVNPLLSNPPDMDPSLMPEPLSPAFPSPVASSHLHPSSARLSQFPSPTNPNFRLSPTVYQMPNRAPPLKLVPSLPSTRPPFPASIVITSPQTAGNCTMVNKQRTTVEMGHKYNFHRPALPWKRAVAVTTLCLFSLYYLHRTFQKSTPAVELHQGADMAPSSFLQASALVTSLVALTAAQNQTATPTSATGWSTTLAGTPTSFRPVFTIPASADVGADVLPNIQDPQAVNAQDACPGYKASELKETDGGISAVLTLAGAPCNVYGNDVDVLNLKVEYQSNTRLAVSIEPAYIDASNSSHYIVPESLVPRPQAEDSHEDLDLAFAWGDDPSFWFTVTRQSTGDVIFTTKGTQLIYEDQFIEFVNTLPEDYNLYGLGERITGLRLNNNFTATIYAADVGDPIDRNIYGSHPFYLETRYFPTGGNGTKKPLKQSELDGNAGYPTGGKGSGFESYSHGVYLRNTHGMDVVLKPTNLTWRSLGGSIDLFFFDGPTQPEVTKQYQTSAIGLPAMQQYWSFGYHQCRWGYRNWTELREVVETLRNFSIPMETIWLDIDYMDQYRDFTTDPVTFPASGVKDFFDWLHGNNQHFVPIVDSAIYIPNPTNASDAYDVYTRGNKSDVFLRNPDGSQYIGAVWPGYTVFPDWMSAEGVSWWVNEMVEWYKSVPFSGFWIDMSEVSSFCVGSCGTGNVTLNPVHPPFSLPGEVGNVIYDYPEGFNITNATEAATASALSASQAAAAAATAASSVSVEYLRTTPTPGVRNINHPPYVIDNVQGDLAVHAVSPNATHQNGMVEYDVHNLWGHQILNATYQGLLSVFPGKRPFIIGRSTFAGSGKWAGHWGGDNASKWYYMFASIPQALSFSLFGIPMFGVDTCGFNGNTDAELCARWMQLSAFFPFYRNHNTLSALSQEPYRWESVASASRTAMHIRYSLLPYMYTLFHQAHTTGSTVMRALAWEFPNEPQLAGVDTQFLLGPNILVTPVLEPQVDTVRGVFPGLVDGESWYDWYTGEQVQAEAGVNTTISAPLGHIPVYIRGGAVLPTQEPGYTTTESRKNPWGLIVALSADGSASGSLYIDDGESIEQESTLEISFAVQSGSLKADVQGEFKDTNALGNVTILGVHSTPTQVKLNDLTVDSSKIAYNATASTLKLCDLNDLTSGGAWQGSWTLSWA</sequence>
<evidence type="ECO:0000259" key="12">
    <source>
        <dbReference type="Pfam" id="PF21365"/>
    </source>
</evidence>
<dbReference type="InterPro" id="IPR017853">
    <property type="entry name" value="GH"/>
</dbReference>
<evidence type="ECO:0000256" key="6">
    <source>
        <dbReference type="ARBA" id="ARBA00023180"/>
    </source>
</evidence>
<evidence type="ECO:0000256" key="8">
    <source>
        <dbReference type="ARBA" id="ARBA00041343"/>
    </source>
</evidence>
<feature type="compositionally biased region" description="Polar residues" evidence="9">
    <location>
        <begin position="33"/>
        <end position="42"/>
    </location>
</feature>
<feature type="region of interest" description="Disordered" evidence="9">
    <location>
        <begin position="56"/>
        <end position="77"/>
    </location>
</feature>